<dbReference type="EMBL" id="HACG01043404">
    <property type="protein sequence ID" value="CEK90269.1"/>
    <property type="molecule type" value="Transcribed_RNA"/>
</dbReference>
<reference evidence="1" key="1">
    <citation type="submission" date="2014-12" db="EMBL/GenBank/DDBJ databases">
        <title>Insight into the proteome of Arion vulgaris.</title>
        <authorList>
            <person name="Aradska J."/>
            <person name="Bulat T."/>
            <person name="Smidak R."/>
            <person name="Sarate P."/>
            <person name="Gangsoo J."/>
            <person name="Sialana F."/>
            <person name="Bilban M."/>
            <person name="Lubec G."/>
        </authorList>
    </citation>
    <scope>NUCLEOTIDE SEQUENCE</scope>
    <source>
        <tissue evidence="1">Skin</tissue>
    </source>
</reference>
<gene>
    <name evidence="1" type="primary">ORF175834</name>
</gene>
<name>A0A0B7BA79_9EUPU</name>
<organism evidence="1">
    <name type="scientific">Arion vulgaris</name>
    <dbReference type="NCBI Taxonomy" id="1028688"/>
    <lineage>
        <taxon>Eukaryota</taxon>
        <taxon>Metazoa</taxon>
        <taxon>Spiralia</taxon>
        <taxon>Lophotrochozoa</taxon>
        <taxon>Mollusca</taxon>
        <taxon>Gastropoda</taxon>
        <taxon>Heterobranchia</taxon>
        <taxon>Euthyneura</taxon>
        <taxon>Panpulmonata</taxon>
        <taxon>Eupulmonata</taxon>
        <taxon>Stylommatophora</taxon>
        <taxon>Helicina</taxon>
        <taxon>Arionoidea</taxon>
        <taxon>Arionidae</taxon>
        <taxon>Arion</taxon>
    </lineage>
</organism>
<accession>A0A0B7BA79</accession>
<proteinExistence type="predicted"/>
<protein>
    <submittedName>
        <fullName evidence="1">Uncharacterized protein</fullName>
    </submittedName>
</protein>
<evidence type="ECO:0000313" key="1">
    <source>
        <dbReference type="EMBL" id="CEK90269.1"/>
    </source>
</evidence>
<dbReference type="AlphaFoldDB" id="A0A0B7BA79"/>
<sequence>MRSIMRTSRSVHPTSYILFSFFYEYLVLRHNYSILPWRSDKEGMPEVRGPLT</sequence>